<accession>A0AAD7LX28</accession>
<dbReference type="EMBL" id="JARAOO010000006">
    <property type="protein sequence ID" value="KAJ7965904.1"/>
    <property type="molecule type" value="Genomic_DNA"/>
</dbReference>
<dbReference type="PANTHER" id="PTHR33109:SF7">
    <property type="entry name" value="EPIDERMAL PATTERNING FACTOR-LIKE PROTEIN 2"/>
    <property type="match status" value="1"/>
</dbReference>
<keyword evidence="5" id="KW-0732">Signal</keyword>
<keyword evidence="3 7" id="KW-0217">Developmental protein</keyword>
<dbReference type="Pfam" id="PF17181">
    <property type="entry name" value="EPF"/>
    <property type="match status" value="1"/>
</dbReference>
<protein>
    <recommendedName>
        <fullName evidence="7">Epidermal patterning factor-like protein</fullName>
    </recommendedName>
</protein>
<reference evidence="8" key="1">
    <citation type="journal article" date="2023" name="Science">
        <title>Elucidation of the pathway for biosynthesis of saponin adjuvants from the soapbark tree.</title>
        <authorList>
            <person name="Reed J."/>
            <person name="Orme A."/>
            <person name="El-Demerdash A."/>
            <person name="Owen C."/>
            <person name="Martin L.B.B."/>
            <person name="Misra R.C."/>
            <person name="Kikuchi S."/>
            <person name="Rejzek M."/>
            <person name="Martin A.C."/>
            <person name="Harkess A."/>
            <person name="Leebens-Mack J."/>
            <person name="Louveau T."/>
            <person name="Stephenson M.J."/>
            <person name="Osbourn A."/>
        </authorList>
    </citation>
    <scope>NUCLEOTIDE SEQUENCE</scope>
    <source>
        <strain evidence="8">S10</strain>
    </source>
</reference>
<comment type="subcellular location">
    <subcellularLocation>
        <location evidence="1 7">Secreted</location>
    </subcellularLocation>
</comment>
<comment type="caution">
    <text evidence="8">The sequence shown here is derived from an EMBL/GenBank/DDBJ whole genome shotgun (WGS) entry which is preliminary data.</text>
</comment>
<keyword evidence="4 7" id="KW-0964">Secreted</keyword>
<keyword evidence="6" id="KW-1015">Disulfide bond</keyword>
<evidence type="ECO:0000256" key="7">
    <source>
        <dbReference type="RuleBase" id="RU367102"/>
    </source>
</evidence>
<evidence type="ECO:0000256" key="4">
    <source>
        <dbReference type="ARBA" id="ARBA00022525"/>
    </source>
</evidence>
<evidence type="ECO:0000313" key="9">
    <source>
        <dbReference type="Proteomes" id="UP001163823"/>
    </source>
</evidence>
<proteinExistence type="inferred from homology"/>
<dbReference type="Proteomes" id="UP001163823">
    <property type="component" value="Chromosome 6"/>
</dbReference>
<name>A0AAD7LX28_QUISA</name>
<dbReference type="PANTHER" id="PTHR33109">
    <property type="entry name" value="EPIDERMAL PATTERNING FACTOR-LIKE PROTEIN 4"/>
    <property type="match status" value="1"/>
</dbReference>
<keyword evidence="9" id="KW-1185">Reference proteome</keyword>
<comment type="function">
    <text evidence="7">Controls stomatal patterning.</text>
</comment>
<dbReference type="AlphaFoldDB" id="A0AAD7LX28"/>
<evidence type="ECO:0000256" key="2">
    <source>
        <dbReference type="ARBA" id="ARBA00008127"/>
    </source>
</evidence>
<evidence type="ECO:0000313" key="8">
    <source>
        <dbReference type="EMBL" id="KAJ7965904.1"/>
    </source>
</evidence>
<evidence type="ECO:0000256" key="5">
    <source>
        <dbReference type="ARBA" id="ARBA00022729"/>
    </source>
</evidence>
<evidence type="ECO:0000256" key="6">
    <source>
        <dbReference type="ARBA" id="ARBA00023157"/>
    </source>
</evidence>
<dbReference type="KEGG" id="qsa:O6P43_015462"/>
<sequence length="133" mass="15081">MGSSQNCNCCQKYRHTVIYLLILFASTSSLTQVRFFAEGRAISKVIEAAQKSMREQRVAAVSRIQIGSRPPRCERRCSACEHCEAVQVPVAPQVHFDRRERDIPTIAYSGGNDYSNYKPISWKCKCGDLFFNP</sequence>
<dbReference type="GO" id="GO:0010052">
    <property type="term" value="P:guard cell differentiation"/>
    <property type="evidence" value="ECO:0007669"/>
    <property type="project" value="UniProtKB-UniRule"/>
</dbReference>
<dbReference type="GO" id="GO:0005576">
    <property type="term" value="C:extracellular region"/>
    <property type="evidence" value="ECO:0007669"/>
    <property type="project" value="UniProtKB-SubCell"/>
</dbReference>
<comment type="similarity">
    <text evidence="2 7">Belongs to the plant cysteine rich small secretory peptide family. Epidermal patterning factor subfamily.</text>
</comment>
<evidence type="ECO:0000256" key="1">
    <source>
        <dbReference type="ARBA" id="ARBA00004613"/>
    </source>
</evidence>
<gene>
    <name evidence="8" type="ORF">O6P43_015462</name>
</gene>
<evidence type="ECO:0000256" key="3">
    <source>
        <dbReference type="ARBA" id="ARBA00022473"/>
    </source>
</evidence>
<organism evidence="8 9">
    <name type="scientific">Quillaja saponaria</name>
    <name type="common">Soap bark tree</name>
    <dbReference type="NCBI Taxonomy" id="32244"/>
    <lineage>
        <taxon>Eukaryota</taxon>
        <taxon>Viridiplantae</taxon>
        <taxon>Streptophyta</taxon>
        <taxon>Embryophyta</taxon>
        <taxon>Tracheophyta</taxon>
        <taxon>Spermatophyta</taxon>
        <taxon>Magnoliopsida</taxon>
        <taxon>eudicotyledons</taxon>
        <taxon>Gunneridae</taxon>
        <taxon>Pentapetalae</taxon>
        <taxon>rosids</taxon>
        <taxon>fabids</taxon>
        <taxon>Fabales</taxon>
        <taxon>Quillajaceae</taxon>
        <taxon>Quillaja</taxon>
    </lineage>
</organism>
<dbReference type="InterPro" id="IPR039455">
    <property type="entry name" value="EPFL"/>
</dbReference>